<dbReference type="SUPFAM" id="SSF46894">
    <property type="entry name" value="C-terminal effector domain of the bipartite response regulators"/>
    <property type="match status" value="1"/>
</dbReference>
<keyword evidence="5" id="KW-0804">Transcription</keyword>
<name>A0ABX0V858_9HYPH</name>
<evidence type="ECO:0000259" key="7">
    <source>
        <dbReference type="PROSITE" id="PS50043"/>
    </source>
</evidence>
<dbReference type="InterPro" id="IPR039420">
    <property type="entry name" value="WalR-like"/>
</dbReference>
<feature type="domain" description="HTH luxR-type" evidence="7">
    <location>
        <begin position="294"/>
        <end position="359"/>
    </location>
</feature>
<keyword evidence="10" id="KW-1185">Reference proteome</keyword>
<proteinExistence type="predicted"/>
<dbReference type="Pfam" id="PF00072">
    <property type="entry name" value="Response_reg"/>
    <property type="match status" value="1"/>
</dbReference>
<dbReference type="SUPFAM" id="SSF52172">
    <property type="entry name" value="CheY-like"/>
    <property type="match status" value="1"/>
</dbReference>
<dbReference type="PANTHER" id="PTHR48111:SF1">
    <property type="entry name" value="TWO-COMPONENT RESPONSE REGULATOR ORR33"/>
    <property type="match status" value="1"/>
</dbReference>
<evidence type="ECO:0000256" key="5">
    <source>
        <dbReference type="ARBA" id="ARBA00023163"/>
    </source>
</evidence>
<keyword evidence="2" id="KW-0902">Two-component regulatory system</keyword>
<dbReference type="RefSeq" id="WP_167671947.1">
    <property type="nucleotide sequence ID" value="NZ_JAATJS010000002.1"/>
</dbReference>
<evidence type="ECO:0000256" key="4">
    <source>
        <dbReference type="ARBA" id="ARBA00023125"/>
    </source>
</evidence>
<evidence type="ECO:0000256" key="3">
    <source>
        <dbReference type="ARBA" id="ARBA00023015"/>
    </source>
</evidence>
<evidence type="ECO:0000256" key="6">
    <source>
        <dbReference type="PROSITE-ProRule" id="PRU00169"/>
    </source>
</evidence>
<dbReference type="InterPro" id="IPR000792">
    <property type="entry name" value="Tscrpt_reg_LuxR_C"/>
</dbReference>
<sequence length="367" mass="40350">MSPLSGTWSLSLDLPKSANARRPLILCVDDDLYARADVVEELTASGHEVTEAGNGAEALVALQDRKPDLILCDITMPVMSGYDLLRVIREKRPDLNDVPFIFLSGLGERAEIIRSKRIGADDFLTKPVDYEHLLATVKARLTQIERMRRSLLADLERERSTAIEKAQHETRNALDGMARVLDGMSSGFLIVNGQMQLQFANQTARRIIDEKDGLTIAVGQLRTSVPRATRQLKQAVRDVLEETARSGAVTVAKELGRPLLLQVFPFSAGDAAGNPAVAVFVLDPERRPSLDQKVVAEMYGLTPAEARLATAIAEGKRLEEIADTFSVSQTTVSFHLQNLFRKTQTSRQSDLVALLIRSALTTLHAEA</sequence>
<evidence type="ECO:0000313" key="10">
    <source>
        <dbReference type="Proteomes" id="UP000707352"/>
    </source>
</evidence>
<dbReference type="SMART" id="SM00448">
    <property type="entry name" value="REC"/>
    <property type="match status" value="1"/>
</dbReference>
<dbReference type="InterPro" id="IPR036388">
    <property type="entry name" value="WH-like_DNA-bd_sf"/>
</dbReference>
<dbReference type="EMBL" id="JAATJS010000002">
    <property type="protein sequence ID" value="NIX76037.1"/>
    <property type="molecule type" value="Genomic_DNA"/>
</dbReference>
<dbReference type="InterPro" id="IPR011006">
    <property type="entry name" value="CheY-like_superfamily"/>
</dbReference>
<dbReference type="CDD" id="cd00156">
    <property type="entry name" value="REC"/>
    <property type="match status" value="1"/>
</dbReference>
<keyword evidence="4" id="KW-0238">DNA-binding</keyword>
<keyword evidence="3" id="KW-0805">Transcription regulation</keyword>
<dbReference type="Gene3D" id="3.40.50.2300">
    <property type="match status" value="1"/>
</dbReference>
<dbReference type="SMART" id="SM00421">
    <property type="entry name" value="HTH_LUXR"/>
    <property type="match status" value="1"/>
</dbReference>
<dbReference type="PANTHER" id="PTHR48111">
    <property type="entry name" value="REGULATOR OF RPOS"/>
    <property type="match status" value="1"/>
</dbReference>
<dbReference type="InterPro" id="IPR001789">
    <property type="entry name" value="Sig_transdc_resp-reg_receiver"/>
</dbReference>
<reference evidence="9 10" key="1">
    <citation type="submission" date="2020-03" db="EMBL/GenBank/DDBJ databases">
        <title>The genome sequence of Microvirga sp. c23x22.</title>
        <authorList>
            <person name="Zhang X."/>
        </authorList>
    </citation>
    <scope>NUCLEOTIDE SEQUENCE [LARGE SCALE GENOMIC DNA]</scope>
    <source>
        <strain evidence="10">c23x22</strain>
    </source>
</reference>
<dbReference type="InterPro" id="IPR016032">
    <property type="entry name" value="Sig_transdc_resp-reg_C-effctor"/>
</dbReference>
<protein>
    <submittedName>
        <fullName evidence="9">Response regulator</fullName>
    </submittedName>
</protein>
<gene>
    <name evidence="9" type="ORF">HB375_05340</name>
</gene>
<dbReference type="PROSITE" id="PS50043">
    <property type="entry name" value="HTH_LUXR_2"/>
    <property type="match status" value="1"/>
</dbReference>
<evidence type="ECO:0000256" key="2">
    <source>
        <dbReference type="ARBA" id="ARBA00023012"/>
    </source>
</evidence>
<evidence type="ECO:0000313" key="9">
    <source>
        <dbReference type="EMBL" id="NIX76037.1"/>
    </source>
</evidence>
<keyword evidence="1 6" id="KW-0597">Phosphoprotein</keyword>
<accession>A0ABX0V858</accession>
<feature type="domain" description="Response regulatory" evidence="8">
    <location>
        <begin position="24"/>
        <end position="141"/>
    </location>
</feature>
<comment type="caution">
    <text evidence="9">The sequence shown here is derived from an EMBL/GenBank/DDBJ whole genome shotgun (WGS) entry which is preliminary data.</text>
</comment>
<dbReference type="Gene3D" id="1.10.10.10">
    <property type="entry name" value="Winged helix-like DNA-binding domain superfamily/Winged helix DNA-binding domain"/>
    <property type="match status" value="1"/>
</dbReference>
<evidence type="ECO:0000259" key="8">
    <source>
        <dbReference type="PROSITE" id="PS50110"/>
    </source>
</evidence>
<dbReference type="PROSITE" id="PS50110">
    <property type="entry name" value="RESPONSE_REGULATORY"/>
    <property type="match status" value="1"/>
</dbReference>
<evidence type="ECO:0000256" key="1">
    <source>
        <dbReference type="ARBA" id="ARBA00022553"/>
    </source>
</evidence>
<feature type="modified residue" description="4-aspartylphosphate" evidence="6">
    <location>
        <position position="73"/>
    </location>
</feature>
<organism evidence="9 10">
    <name type="scientific">Microvirga terricola</name>
    <dbReference type="NCBI Taxonomy" id="2719797"/>
    <lineage>
        <taxon>Bacteria</taxon>
        <taxon>Pseudomonadati</taxon>
        <taxon>Pseudomonadota</taxon>
        <taxon>Alphaproteobacteria</taxon>
        <taxon>Hyphomicrobiales</taxon>
        <taxon>Methylobacteriaceae</taxon>
        <taxon>Microvirga</taxon>
    </lineage>
</organism>
<dbReference type="Pfam" id="PF00196">
    <property type="entry name" value="GerE"/>
    <property type="match status" value="1"/>
</dbReference>
<dbReference type="Proteomes" id="UP000707352">
    <property type="component" value="Unassembled WGS sequence"/>
</dbReference>
<dbReference type="PRINTS" id="PR00038">
    <property type="entry name" value="HTHLUXR"/>
</dbReference>